<name>A0A9D4S342_DREPO</name>
<reference evidence="1" key="1">
    <citation type="journal article" date="2019" name="bioRxiv">
        <title>The Genome of the Zebra Mussel, Dreissena polymorpha: A Resource for Invasive Species Research.</title>
        <authorList>
            <person name="McCartney M.A."/>
            <person name="Auch B."/>
            <person name="Kono T."/>
            <person name="Mallez S."/>
            <person name="Zhang Y."/>
            <person name="Obille A."/>
            <person name="Becker A."/>
            <person name="Abrahante J.E."/>
            <person name="Garbe J."/>
            <person name="Badalamenti J.P."/>
            <person name="Herman A."/>
            <person name="Mangelson H."/>
            <person name="Liachko I."/>
            <person name="Sullivan S."/>
            <person name="Sone E.D."/>
            <person name="Koren S."/>
            <person name="Silverstein K.A.T."/>
            <person name="Beckman K.B."/>
            <person name="Gohl D.M."/>
        </authorList>
    </citation>
    <scope>NUCLEOTIDE SEQUENCE</scope>
    <source>
        <strain evidence="1">Duluth1</strain>
        <tissue evidence="1">Whole animal</tissue>
    </source>
</reference>
<evidence type="ECO:0000313" key="1">
    <source>
        <dbReference type="EMBL" id="KAH3889996.1"/>
    </source>
</evidence>
<protein>
    <submittedName>
        <fullName evidence="1">Uncharacterized protein</fullName>
    </submittedName>
</protein>
<comment type="caution">
    <text evidence="1">The sequence shown here is derived from an EMBL/GenBank/DDBJ whole genome shotgun (WGS) entry which is preliminary data.</text>
</comment>
<dbReference type="EMBL" id="JAIWYP010000001">
    <property type="protein sequence ID" value="KAH3889996.1"/>
    <property type="molecule type" value="Genomic_DNA"/>
</dbReference>
<proteinExistence type="predicted"/>
<evidence type="ECO:0000313" key="2">
    <source>
        <dbReference type="Proteomes" id="UP000828390"/>
    </source>
</evidence>
<reference evidence="1" key="2">
    <citation type="submission" date="2020-11" db="EMBL/GenBank/DDBJ databases">
        <authorList>
            <person name="McCartney M.A."/>
            <person name="Auch B."/>
            <person name="Kono T."/>
            <person name="Mallez S."/>
            <person name="Becker A."/>
            <person name="Gohl D.M."/>
            <person name="Silverstein K.A.T."/>
            <person name="Koren S."/>
            <person name="Bechman K.B."/>
            <person name="Herman A."/>
            <person name="Abrahante J.E."/>
            <person name="Garbe J."/>
        </authorList>
    </citation>
    <scope>NUCLEOTIDE SEQUENCE</scope>
    <source>
        <strain evidence="1">Duluth1</strain>
        <tissue evidence="1">Whole animal</tissue>
    </source>
</reference>
<sequence>MSGTPHDMCLITPCQVAVAMGSRIQIVSVISGQLVNDRWLYLPHECRGVAHLQGYLYVTSGSALYKYNLTGTLVKKMYVGTSDSGNCHEQYSPDNYQNIYQSSINPNVML</sequence>
<dbReference type="AlphaFoldDB" id="A0A9D4S342"/>
<dbReference type="Proteomes" id="UP000828390">
    <property type="component" value="Unassembled WGS sequence"/>
</dbReference>
<organism evidence="1 2">
    <name type="scientific">Dreissena polymorpha</name>
    <name type="common">Zebra mussel</name>
    <name type="synonym">Mytilus polymorpha</name>
    <dbReference type="NCBI Taxonomy" id="45954"/>
    <lineage>
        <taxon>Eukaryota</taxon>
        <taxon>Metazoa</taxon>
        <taxon>Spiralia</taxon>
        <taxon>Lophotrochozoa</taxon>
        <taxon>Mollusca</taxon>
        <taxon>Bivalvia</taxon>
        <taxon>Autobranchia</taxon>
        <taxon>Heteroconchia</taxon>
        <taxon>Euheterodonta</taxon>
        <taxon>Imparidentia</taxon>
        <taxon>Neoheterodontei</taxon>
        <taxon>Myida</taxon>
        <taxon>Dreissenoidea</taxon>
        <taxon>Dreissenidae</taxon>
        <taxon>Dreissena</taxon>
    </lineage>
</organism>
<gene>
    <name evidence="1" type="ORF">DPMN_014063</name>
</gene>
<accession>A0A9D4S342</accession>
<keyword evidence="2" id="KW-1185">Reference proteome</keyword>